<keyword evidence="1" id="KW-0472">Membrane</keyword>
<evidence type="ECO:0000313" key="2">
    <source>
        <dbReference type="EMBL" id="GIG06630.1"/>
    </source>
</evidence>
<dbReference type="Proteomes" id="UP000630887">
    <property type="component" value="Unassembled WGS sequence"/>
</dbReference>
<keyword evidence="1" id="KW-0812">Transmembrane</keyword>
<reference evidence="2 3" key="1">
    <citation type="submission" date="2021-01" db="EMBL/GenBank/DDBJ databases">
        <title>Whole genome shotgun sequence of Catellatospora coxensis NBRC 107359.</title>
        <authorList>
            <person name="Komaki H."/>
            <person name="Tamura T."/>
        </authorList>
    </citation>
    <scope>NUCLEOTIDE SEQUENCE [LARGE SCALE GENOMIC DNA]</scope>
    <source>
        <strain evidence="2 3">NBRC 107359</strain>
    </source>
</reference>
<name>A0A8J3L559_9ACTN</name>
<dbReference type="EMBL" id="BONI01000025">
    <property type="protein sequence ID" value="GIG06630.1"/>
    <property type="molecule type" value="Genomic_DNA"/>
</dbReference>
<accession>A0A8J3L559</accession>
<dbReference type="AlphaFoldDB" id="A0A8J3L559"/>
<organism evidence="2 3">
    <name type="scientific">Catellatospora coxensis</name>
    <dbReference type="NCBI Taxonomy" id="310354"/>
    <lineage>
        <taxon>Bacteria</taxon>
        <taxon>Bacillati</taxon>
        <taxon>Actinomycetota</taxon>
        <taxon>Actinomycetes</taxon>
        <taxon>Micromonosporales</taxon>
        <taxon>Micromonosporaceae</taxon>
        <taxon>Catellatospora</taxon>
    </lineage>
</organism>
<gene>
    <name evidence="2" type="ORF">Cco03nite_33300</name>
</gene>
<keyword evidence="3" id="KW-1185">Reference proteome</keyword>
<sequence>MPVHPGWIGTPTLHAMTEQNAAIHSPRTRRPGIAAAVLAAGVAVALLAAWQWTARAYELTRGSSSDGTGGVEHVTNGVWETWLPLHPAKTNPLTFSVRNSGPVPITVTAVGGDSSIYGVEEAVMLVEPTMPCCLPEHGVPFSPVDLPVGKELTLFLTIRPVAQQPCTLARVGSIQVRFSVLGVDREQRMPLGPVVVFDNTGPDCGGVTYTVSEP</sequence>
<keyword evidence="1" id="KW-1133">Transmembrane helix</keyword>
<comment type="caution">
    <text evidence="2">The sequence shown here is derived from an EMBL/GenBank/DDBJ whole genome shotgun (WGS) entry which is preliminary data.</text>
</comment>
<evidence type="ECO:0000313" key="3">
    <source>
        <dbReference type="Proteomes" id="UP000630887"/>
    </source>
</evidence>
<proteinExistence type="predicted"/>
<feature type="transmembrane region" description="Helical" evidence="1">
    <location>
        <begin position="33"/>
        <end position="52"/>
    </location>
</feature>
<evidence type="ECO:0000256" key="1">
    <source>
        <dbReference type="SAM" id="Phobius"/>
    </source>
</evidence>
<protein>
    <submittedName>
        <fullName evidence="2">Uncharacterized protein</fullName>
    </submittedName>
</protein>